<feature type="compositionally biased region" description="Basic and acidic residues" evidence="1">
    <location>
        <begin position="1438"/>
        <end position="1455"/>
    </location>
</feature>
<feature type="compositionally biased region" description="Basic and acidic residues" evidence="1">
    <location>
        <begin position="489"/>
        <end position="510"/>
    </location>
</feature>
<protein>
    <submittedName>
        <fullName evidence="2">Uncharacterized protein</fullName>
    </submittedName>
</protein>
<evidence type="ECO:0000313" key="3">
    <source>
        <dbReference type="Proteomes" id="UP000028834"/>
    </source>
</evidence>
<feature type="compositionally biased region" description="Basic and acidic residues" evidence="1">
    <location>
        <begin position="1193"/>
        <end position="1248"/>
    </location>
</feature>
<evidence type="ECO:0000313" key="2">
    <source>
        <dbReference type="EMBL" id="KFG66171.1"/>
    </source>
</evidence>
<name>A0A086MBA3_TOXGO</name>
<feature type="compositionally biased region" description="Basic and acidic residues" evidence="1">
    <location>
        <begin position="877"/>
        <end position="896"/>
    </location>
</feature>
<dbReference type="OrthoDB" id="10688096at2759"/>
<organism evidence="2 3">
    <name type="scientific">Toxoplasma gondii RUB</name>
    <dbReference type="NCBI Taxonomy" id="935652"/>
    <lineage>
        <taxon>Eukaryota</taxon>
        <taxon>Sar</taxon>
        <taxon>Alveolata</taxon>
        <taxon>Apicomplexa</taxon>
        <taxon>Conoidasida</taxon>
        <taxon>Coccidia</taxon>
        <taxon>Eucoccidiorida</taxon>
        <taxon>Eimeriorina</taxon>
        <taxon>Sarcocystidae</taxon>
        <taxon>Toxoplasma</taxon>
    </lineage>
</organism>
<feature type="compositionally biased region" description="Basic residues" evidence="1">
    <location>
        <begin position="178"/>
        <end position="188"/>
    </location>
</feature>
<feature type="compositionally biased region" description="Basic and acidic residues" evidence="1">
    <location>
        <begin position="1122"/>
        <end position="1149"/>
    </location>
</feature>
<evidence type="ECO:0000256" key="1">
    <source>
        <dbReference type="SAM" id="MobiDB-lite"/>
    </source>
</evidence>
<feature type="compositionally biased region" description="Basic and acidic residues" evidence="1">
    <location>
        <begin position="1024"/>
        <end position="1060"/>
    </location>
</feature>
<feature type="region of interest" description="Disordered" evidence="1">
    <location>
        <begin position="70"/>
        <end position="99"/>
    </location>
</feature>
<feature type="region of interest" description="Disordered" evidence="1">
    <location>
        <begin position="1116"/>
        <end position="1326"/>
    </location>
</feature>
<feature type="region of interest" description="Disordered" evidence="1">
    <location>
        <begin position="1362"/>
        <end position="1455"/>
    </location>
</feature>
<reference evidence="2 3" key="1">
    <citation type="submission" date="2014-05" db="EMBL/GenBank/DDBJ databases">
        <authorList>
            <person name="Sibley D."/>
            <person name="Venepally P."/>
            <person name="Karamycheva S."/>
            <person name="Hadjithomas M."/>
            <person name="Khan A."/>
            <person name="Brunk B."/>
            <person name="Roos D."/>
            <person name="Caler E."/>
            <person name="Lorenzi H."/>
        </authorList>
    </citation>
    <scope>NUCLEOTIDE SEQUENCE [LARGE SCALE GENOMIC DNA]</scope>
    <source>
        <strain evidence="2 3">RUB</strain>
    </source>
</reference>
<dbReference type="EMBL" id="AFYV02000087">
    <property type="protein sequence ID" value="KFG66171.1"/>
    <property type="molecule type" value="Genomic_DNA"/>
</dbReference>
<feature type="compositionally biased region" description="Basic and acidic residues" evidence="1">
    <location>
        <begin position="231"/>
        <end position="249"/>
    </location>
</feature>
<feature type="compositionally biased region" description="Low complexity" evidence="1">
    <location>
        <begin position="1"/>
        <end position="21"/>
    </location>
</feature>
<accession>A0A086MBA3</accession>
<feature type="region of interest" description="Disordered" evidence="1">
    <location>
        <begin position="112"/>
        <end position="132"/>
    </location>
</feature>
<feature type="compositionally biased region" description="Basic and acidic residues" evidence="1">
    <location>
        <begin position="202"/>
        <end position="216"/>
    </location>
</feature>
<feature type="compositionally biased region" description="Basic and acidic residues" evidence="1">
    <location>
        <begin position="519"/>
        <end position="538"/>
    </location>
</feature>
<dbReference type="VEuPathDB" id="ToxoDB:TGRUB_313890"/>
<feature type="compositionally biased region" description="Basic and acidic residues" evidence="1">
    <location>
        <begin position="969"/>
        <end position="982"/>
    </location>
</feature>
<sequence length="1544" mass="168272">MPETSSASLSLLGSSVTSVSSHCPSGRPEKEQPKRNCRCLCSGGAEACDRTNAPPQPAEPVREQLPRFSRHSLADPGASPRENVNNRRGHRCRPSPFWPRKRISRRVSVNLAPTATHASPSPRSSSFSPSSSSAFAAAGGGLLLLHLARLALLALGTQKKSQESPSFGLAHDFSPKLARGRSARRPRRGFGADAGARSLAGGDKREDNVGSEEDSRALASDIVVPDTQQRCVERREEGGRETQRERGSERTAAAATREETQSARSRRLSARRASVDNKEENPGEIDIAGLGVPRFRTASPAGASSLRNGTERERLSLMGQKAQERRGLGSGKGGKPCGGWRSETVGCGATIKDIGDYLCEHLHQTDSPSFRTNLSRFLRECTDGTLIRQVRRGIYALTARAAAPSASSASPLRCFKRSLWRSVPLSTGTRTDAVLQLQREMHAVEENARETERRSGRSCKKTKARGGYCEEAEWARREDETAVAAGALEGREGTKGLHEEAEGNNDERKLALGMKCKRPGSERREVGKKEMEREERRPRWSARGNGNLRVGHASKRADANPSAQETDRNASDRLLRKSKAKLLPGHSHSFPAGNSLLREEGKTPFVCGPPQSLSLAPCCSSFSSSSFSPAFYSSSVYSSCSSPPSFPALSVSLGSSSAASACHSLSSCSLASSAFPVSACEAAGASTSPLRSREWSRTRQLRPSLRAHSSFRESSINVASTFLPSLLREKSSEHAHVFPRPSLPSLGISRTMRLPPFSSRVGFMTLQKKVRTPSRVSCYLVAETAVSRAALVPGRFAGSAEEAPLCLTVGDSAGSAVGRLAQKVAGKPEGRRRLKAGREVARAARDSGVCEPLRRRLRSSRQDAKGKAEAGATGGPKKTEKGHPRTTAERNEKEQATEDVVEIGLKREKRRKCGAEGPVNVKRIAVTSKNRRRLPKTGSESSQREHEFAPSCELPSPHVSSSVFSRNEGVNRREKRSREQRSDAGPAGSFSSLPQVPLLDSRKQTKRRRLGATGRHAVVGEAEVEPREGETGKARKTTRQETTMKEKKCALRCESGKPENEGEPGTGENRLRLQLLPVKEFQGVEVPCGDEQTCLPSTKSLSRAASASAQFLQRLIFSPKNKKAEGEEERRETGSGHAGERAKEVEKKMCSRSLRKGGRREFLPEHRPETETEGRVVVEAKVGKEVQKKKRESGREGGESEEGLEVREDARQGKRTNGKETRQSRREKEKMRQGMETRAKRQKEEYERIVGVGGDAVYKHGGKTRGLQREEDKRGTGNSGCATRPLIRDSGKRGTRKTAQNGNSENEFGESGGLGIASVSPGEHERETYAEGVCVRVCTQDSPIWSSRVVCPRGLEIRETLPLSRHQEGSGSLLPLTRGSASSGPPSSRRRGRSVSVHSMLNRNTDASGSGQKKPLSRVPAIEGHLSLGRRKSPHTRGAKERVATSRTRVKEDEKQGCERLMADARVADHRLVSGEEDDEEKENNKHRSSRGISRSGVFPLQRRRKMEQEQLQTTTKQLRKQTLETVAVGGPTGRRQEAPSANG</sequence>
<feature type="region of interest" description="Disordered" evidence="1">
    <location>
        <begin position="1470"/>
        <end position="1544"/>
    </location>
</feature>
<feature type="compositionally biased region" description="Basic and acidic residues" evidence="1">
    <location>
        <begin position="1159"/>
        <end position="1186"/>
    </location>
</feature>
<feature type="region of interest" description="Disordered" evidence="1">
    <location>
        <begin position="161"/>
        <end position="286"/>
    </location>
</feature>
<feature type="compositionally biased region" description="Basic residues" evidence="1">
    <location>
        <begin position="1428"/>
        <end position="1437"/>
    </location>
</feature>
<feature type="compositionally biased region" description="Low complexity" evidence="1">
    <location>
        <begin position="1378"/>
        <end position="1387"/>
    </location>
</feature>
<feature type="region of interest" description="Disordered" evidence="1">
    <location>
        <begin position="827"/>
        <end position="1069"/>
    </location>
</feature>
<feature type="compositionally biased region" description="Basic and acidic residues" evidence="1">
    <location>
        <begin position="827"/>
        <end position="845"/>
    </location>
</feature>
<proteinExistence type="predicted"/>
<feature type="region of interest" description="Disordered" evidence="1">
    <location>
        <begin position="487"/>
        <end position="571"/>
    </location>
</feature>
<comment type="caution">
    <text evidence="2">The sequence shown here is derived from an EMBL/GenBank/DDBJ whole genome shotgun (WGS) entry which is preliminary data.</text>
</comment>
<feature type="compositionally biased region" description="Polar residues" evidence="1">
    <location>
        <begin position="1399"/>
        <end position="1411"/>
    </location>
</feature>
<dbReference type="Proteomes" id="UP000028834">
    <property type="component" value="Unassembled WGS sequence"/>
</dbReference>
<feature type="compositionally biased region" description="Basic residues" evidence="1">
    <location>
        <begin position="87"/>
        <end position="99"/>
    </location>
</feature>
<feature type="region of interest" description="Disordered" evidence="1">
    <location>
        <begin position="1"/>
        <end position="36"/>
    </location>
</feature>
<gene>
    <name evidence="2" type="ORF">TGRUB_313890</name>
</gene>